<gene>
    <name evidence="2" type="ORF">GCM10008935_28200</name>
</gene>
<evidence type="ECO:0000313" key="2">
    <source>
        <dbReference type="EMBL" id="GAA0470661.1"/>
    </source>
</evidence>
<name>A0ABN1A927_9BACI</name>
<dbReference type="EMBL" id="BAAACZ010000029">
    <property type="protein sequence ID" value="GAA0470661.1"/>
    <property type="molecule type" value="Genomic_DNA"/>
</dbReference>
<feature type="transmembrane region" description="Helical" evidence="1">
    <location>
        <begin position="20"/>
        <end position="38"/>
    </location>
</feature>
<feature type="transmembrane region" description="Helical" evidence="1">
    <location>
        <begin position="44"/>
        <end position="62"/>
    </location>
</feature>
<keyword evidence="1" id="KW-1133">Transmembrane helix</keyword>
<dbReference type="RefSeq" id="WP_343784658.1">
    <property type="nucleotide sequence ID" value="NZ_BAAACZ010000029.1"/>
</dbReference>
<dbReference type="Proteomes" id="UP001500740">
    <property type="component" value="Unassembled WGS sequence"/>
</dbReference>
<evidence type="ECO:0000313" key="3">
    <source>
        <dbReference type="Proteomes" id="UP001500740"/>
    </source>
</evidence>
<accession>A0ABN1A927</accession>
<protein>
    <submittedName>
        <fullName evidence="2">Uncharacterized protein</fullName>
    </submittedName>
</protein>
<keyword evidence="1" id="KW-0472">Membrane</keyword>
<evidence type="ECO:0000256" key="1">
    <source>
        <dbReference type="SAM" id="Phobius"/>
    </source>
</evidence>
<comment type="caution">
    <text evidence="2">The sequence shown here is derived from an EMBL/GenBank/DDBJ whole genome shotgun (WGS) entry which is preliminary data.</text>
</comment>
<proteinExistence type="predicted"/>
<keyword evidence="3" id="KW-1185">Reference proteome</keyword>
<reference evidence="2 3" key="1">
    <citation type="journal article" date="2019" name="Int. J. Syst. Evol. Microbiol.">
        <title>The Global Catalogue of Microorganisms (GCM) 10K type strain sequencing project: providing services to taxonomists for standard genome sequencing and annotation.</title>
        <authorList>
            <consortium name="The Broad Institute Genomics Platform"/>
            <consortium name="The Broad Institute Genome Sequencing Center for Infectious Disease"/>
            <person name="Wu L."/>
            <person name="Ma J."/>
        </authorList>
    </citation>
    <scope>NUCLEOTIDE SEQUENCE [LARGE SCALE GENOMIC DNA]</scope>
    <source>
        <strain evidence="2 3">JCM 14193</strain>
    </source>
</reference>
<organism evidence="2 3">
    <name type="scientific">Alkalibacillus silvisoli</name>
    <dbReference type="NCBI Taxonomy" id="392823"/>
    <lineage>
        <taxon>Bacteria</taxon>
        <taxon>Bacillati</taxon>
        <taxon>Bacillota</taxon>
        <taxon>Bacilli</taxon>
        <taxon>Bacillales</taxon>
        <taxon>Bacillaceae</taxon>
        <taxon>Alkalibacillus</taxon>
    </lineage>
</organism>
<keyword evidence="1" id="KW-0812">Transmembrane</keyword>
<sequence>MGSKLFYKKLNYKERFIRTIWMWIFAIFLVTFVLFLDVPTGPVIVFSIIMAITGVFQLGFNYSKWKEMEKKGSKSQ</sequence>